<dbReference type="InterPro" id="IPR036249">
    <property type="entry name" value="Thioredoxin-like_sf"/>
</dbReference>
<reference evidence="3" key="1">
    <citation type="submission" date="2017-05" db="EMBL/GenBank/DDBJ databases">
        <authorList>
            <person name="Rodrigo-Torres L."/>
            <person name="Arahal R. D."/>
            <person name="Lucena T."/>
        </authorList>
    </citation>
    <scope>NUCLEOTIDE SEQUENCE [LARGE SCALE GENOMIC DNA]</scope>
    <source>
        <strain evidence="3">CECT 8621</strain>
    </source>
</reference>
<name>A0A238JJ41_9RHOB</name>
<evidence type="ECO:0000313" key="3">
    <source>
        <dbReference type="Proteomes" id="UP000202922"/>
    </source>
</evidence>
<dbReference type="SUPFAM" id="SSF52833">
    <property type="entry name" value="Thioredoxin-like"/>
    <property type="match status" value="1"/>
</dbReference>
<keyword evidence="3" id="KW-1185">Reference proteome</keyword>
<dbReference type="Proteomes" id="UP000202922">
    <property type="component" value="Unassembled WGS sequence"/>
</dbReference>
<accession>A0A238JJ41</accession>
<evidence type="ECO:0000313" key="2">
    <source>
        <dbReference type="EMBL" id="SMX30679.1"/>
    </source>
</evidence>
<comment type="similarity">
    <text evidence="1">Belongs to the HupG/HyaE family.</text>
</comment>
<dbReference type="Gene3D" id="3.40.30.10">
    <property type="entry name" value="Glutaredoxin"/>
    <property type="match status" value="1"/>
</dbReference>
<dbReference type="CDD" id="cd02965">
    <property type="entry name" value="HyaE"/>
    <property type="match status" value="1"/>
</dbReference>
<evidence type="ECO:0000256" key="1">
    <source>
        <dbReference type="ARBA" id="ARBA00009004"/>
    </source>
</evidence>
<dbReference type="InterPro" id="IPR010893">
    <property type="entry name" value="NiFe-hyd_mat_HyaE"/>
</dbReference>
<sequence>MSYLIERLSSEMGWPSLGNASDIAEFINRPGVHVLFVPGDAKRNLETNDVAVILPELKMTFQGQFDCAVVQDSAEAALRESAGVWKTPSLIFYREGSQIGAIPKVRDWDEYMARIMQILATPAVA</sequence>
<dbReference type="OrthoDB" id="6560050at2"/>
<proteinExistence type="inferred from homology"/>
<dbReference type="RefSeq" id="WP_093965085.1">
    <property type="nucleotide sequence ID" value="NZ_FXYE01000001.1"/>
</dbReference>
<dbReference type="PIRSF" id="PIRSF038934">
    <property type="entry name" value="HyaE_HupG"/>
    <property type="match status" value="1"/>
</dbReference>
<dbReference type="AlphaFoldDB" id="A0A238JJ41"/>
<gene>
    <name evidence="2" type="ORF">COL8621_00040</name>
</gene>
<organism evidence="2 3">
    <name type="scientific">Actibacterium lipolyticum</name>
    <dbReference type="NCBI Taxonomy" id="1524263"/>
    <lineage>
        <taxon>Bacteria</taxon>
        <taxon>Pseudomonadati</taxon>
        <taxon>Pseudomonadota</taxon>
        <taxon>Alphaproteobacteria</taxon>
        <taxon>Rhodobacterales</taxon>
        <taxon>Roseobacteraceae</taxon>
        <taxon>Actibacterium</taxon>
    </lineage>
</organism>
<protein>
    <submittedName>
        <fullName evidence="2">Hydrogenase-1 operon protein HyaE</fullName>
    </submittedName>
</protein>
<dbReference type="Pfam" id="PF07449">
    <property type="entry name" value="HyaE"/>
    <property type="match status" value="1"/>
</dbReference>
<dbReference type="EMBL" id="FXYE01000001">
    <property type="protein sequence ID" value="SMX30679.1"/>
    <property type="molecule type" value="Genomic_DNA"/>
</dbReference>